<feature type="region of interest" description="Disordered" evidence="1">
    <location>
        <begin position="1"/>
        <end position="23"/>
    </location>
</feature>
<dbReference type="Proteomes" id="UP000323876">
    <property type="component" value="Unassembled WGS sequence"/>
</dbReference>
<keyword evidence="3" id="KW-1185">Reference proteome</keyword>
<feature type="compositionally biased region" description="Pro residues" evidence="1">
    <location>
        <begin position="7"/>
        <end position="21"/>
    </location>
</feature>
<name>A0A5N0EBY9_9NOCA</name>
<gene>
    <name evidence="2" type="ORF">F3087_29130</name>
</gene>
<dbReference type="AlphaFoldDB" id="A0A5N0EBY9"/>
<comment type="caution">
    <text evidence="2">The sequence shown here is derived from an EMBL/GenBank/DDBJ whole genome shotgun (WGS) entry which is preliminary data.</text>
</comment>
<accession>A0A5N0EBY9</accession>
<evidence type="ECO:0000256" key="1">
    <source>
        <dbReference type="SAM" id="MobiDB-lite"/>
    </source>
</evidence>
<dbReference type="RefSeq" id="WP_191094189.1">
    <property type="nucleotide sequence ID" value="NZ_VXLC01000015.1"/>
</dbReference>
<organism evidence="2 3">
    <name type="scientific">Nocardia colli</name>
    <dbReference type="NCBI Taxonomy" id="2545717"/>
    <lineage>
        <taxon>Bacteria</taxon>
        <taxon>Bacillati</taxon>
        <taxon>Actinomycetota</taxon>
        <taxon>Actinomycetes</taxon>
        <taxon>Mycobacteriales</taxon>
        <taxon>Nocardiaceae</taxon>
        <taxon>Nocardia</taxon>
    </lineage>
</organism>
<evidence type="ECO:0000313" key="2">
    <source>
        <dbReference type="EMBL" id="KAA8885694.1"/>
    </source>
</evidence>
<dbReference type="EMBL" id="VXLC01000015">
    <property type="protein sequence ID" value="KAA8885694.1"/>
    <property type="molecule type" value="Genomic_DNA"/>
</dbReference>
<proteinExistence type="predicted"/>
<sequence>MTRSENEPPPFAPATPPPFPEVQPARRRIGRRKLATIAGVLPLGAIAVGSTTLFRNPGDAHSAAAQSANTTSATTTAANSGAATTSTIATRSAPAADLAPEISRIGSRHIAALHTIHTYINHNWTYHPQSLDEYFAGAIDSTTGTLRQQLIDTQRATRDYLLATNSRSEVVEFNCGLRAITGTTALGIGYVKQSLTSDLTPGPGISLIATIVTAEEQPDGRWLISDLKRIST</sequence>
<reference evidence="2 3" key="1">
    <citation type="submission" date="2019-09" db="EMBL/GenBank/DDBJ databases">
        <authorList>
            <person name="Wang X."/>
        </authorList>
    </citation>
    <scope>NUCLEOTIDE SEQUENCE [LARGE SCALE GENOMIC DNA]</scope>
    <source>
        <strain evidence="2 3">CICC 11023</strain>
    </source>
</reference>
<evidence type="ECO:0000313" key="3">
    <source>
        <dbReference type="Proteomes" id="UP000323876"/>
    </source>
</evidence>
<protein>
    <recommendedName>
        <fullName evidence="4">Mce-associated membrane protein</fullName>
    </recommendedName>
</protein>
<evidence type="ECO:0008006" key="4">
    <source>
        <dbReference type="Google" id="ProtNLM"/>
    </source>
</evidence>